<gene>
    <name evidence="2" type="primary">ebsC</name>
    <name evidence="2" type="ORF">5G12_029</name>
</gene>
<dbReference type="PANTHER" id="PTHR30411">
    <property type="entry name" value="CYTOPLASMIC PROTEIN"/>
    <property type="match status" value="1"/>
</dbReference>
<protein>
    <submittedName>
        <fullName evidence="2">YbaK/ebsC protein</fullName>
    </submittedName>
</protein>
<feature type="domain" description="YbaK/aminoacyl-tRNA synthetase-associated" evidence="1">
    <location>
        <begin position="28"/>
        <end position="147"/>
    </location>
</feature>
<dbReference type="GO" id="GO:0002161">
    <property type="term" value="F:aminoacyl-tRNA deacylase activity"/>
    <property type="evidence" value="ECO:0007669"/>
    <property type="project" value="InterPro"/>
</dbReference>
<dbReference type="EMBL" id="KT342857">
    <property type="protein sequence ID" value="ALG05288.2"/>
    <property type="molecule type" value="Genomic_DNA"/>
</dbReference>
<dbReference type="PANTHER" id="PTHR30411:SF1">
    <property type="entry name" value="CYTOPLASMIC PROTEIN"/>
    <property type="match status" value="1"/>
</dbReference>
<dbReference type="AlphaFoldDB" id="A0A0N7F2B5"/>
<dbReference type="CDD" id="cd04333">
    <property type="entry name" value="ProX_deacylase"/>
    <property type="match status" value="1"/>
</dbReference>
<dbReference type="InterPro" id="IPR007214">
    <property type="entry name" value="YbaK/aa-tRNA-synth-assoc-dom"/>
</dbReference>
<evidence type="ECO:0000313" key="2">
    <source>
        <dbReference type="EMBL" id="ALG05288.2"/>
    </source>
</evidence>
<name>A0A0N7F2B5_9BACT</name>
<sequence length="159" mass="16630">MSWPEPVERVSGALRVAAVDARIEQFDEGTPTARDAAKAIACELSQIVKTLVFVCDDAFVLALVPGDRRADERAVAQAVGASSVRVANAEEVVRATGFEPGGVAPFPQREVSQTLIDASFFVHGVVWIGAGTPHHMASLPPAELARLAGARTVDLAASG</sequence>
<dbReference type="Pfam" id="PF04073">
    <property type="entry name" value="tRNA_edit"/>
    <property type="match status" value="1"/>
</dbReference>
<dbReference type="SUPFAM" id="SSF55826">
    <property type="entry name" value="YbaK/ProRS associated domain"/>
    <property type="match status" value="1"/>
</dbReference>
<proteinExistence type="predicted"/>
<accession>A0A0N7F2B5</accession>
<dbReference type="Gene3D" id="3.90.960.10">
    <property type="entry name" value="YbaK/aminoacyl-tRNA synthetase-associated domain"/>
    <property type="match status" value="1"/>
</dbReference>
<dbReference type="InterPro" id="IPR036754">
    <property type="entry name" value="YbaK/aa-tRNA-synt-asso_dom_sf"/>
</dbReference>
<organism evidence="2">
    <name type="scientific">uncultured bacterium 5G12</name>
    <dbReference type="NCBI Taxonomy" id="1701325"/>
    <lineage>
        <taxon>Bacteria</taxon>
        <taxon>environmental samples</taxon>
    </lineage>
</organism>
<evidence type="ECO:0000259" key="1">
    <source>
        <dbReference type="Pfam" id="PF04073"/>
    </source>
</evidence>
<reference evidence="2" key="1">
    <citation type="submission" date="2016-04" db="EMBL/GenBank/DDBJ databases">
        <title>Exploring the genomic information of specific uncultured soil bacteria through a new metagenomic library-based strategy.</title>
        <authorList>
            <person name="Liu Y."/>
            <person name="Zhang R."/>
        </authorList>
    </citation>
    <scope>NUCLEOTIDE SEQUENCE</scope>
</reference>